<dbReference type="SUPFAM" id="SSF53659">
    <property type="entry name" value="Isocitrate/Isopropylmalate dehydrogenase-like"/>
    <property type="match status" value="1"/>
</dbReference>
<gene>
    <name evidence="4" type="primary">pdxA</name>
    <name evidence="4" type="ordered locus">RIEPE_0374</name>
</gene>
<dbReference type="Gene3D" id="3.40.718.10">
    <property type="entry name" value="Isopropylmalate Dehydrogenase"/>
    <property type="match status" value="1"/>
</dbReference>
<dbReference type="GO" id="GO:0046872">
    <property type="term" value="F:metal ion binding"/>
    <property type="evidence" value="ECO:0007669"/>
    <property type="project" value="UniProtKB-KW"/>
</dbReference>
<dbReference type="GO" id="GO:0051287">
    <property type="term" value="F:NAD binding"/>
    <property type="evidence" value="ECO:0007669"/>
    <property type="project" value="InterPro"/>
</dbReference>
<evidence type="ECO:0000256" key="1">
    <source>
        <dbReference type="ARBA" id="ARBA00022723"/>
    </source>
</evidence>
<sequence>MSLLFNMGNRVQKMNNRQKAFVITTGEPSGIGPDILVKLVQRKWPVKLVTFSDPDLLEERSRDLNLKLNLIPYSKKSLEYARQDKGSIYIEPIRLRTPVKPGQLKKQNSEYVIEMLQKSCLGCLKGDFLGMVTGPVHKGIINDYGVKFTGHTEFLARLCNVRKTVMLLVSKSMKVAFVTTHIPLKKVPKMINVENLTRTLLILHKKIKSIFNIHNPIIHVCGLNPHSGEQGYFGKEEVDVISPTISTLNRNGLNIHGPFPADSIFQKENIKNFDVALAMYHDQGMPVIKSSEFFHSVNMTLGLPFIRTSVDHGSALHIAGTGKAIESSMIEALKLAIKIS</sequence>
<evidence type="ECO:0000313" key="4">
    <source>
        <dbReference type="EMBL" id="ADD79668.1"/>
    </source>
</evidence>
<dbReference type="EC" id="1.1.1.262" evidence="4"/>
<dbReference type="GO" id="GO:0042823">
    <property type="term" value="P:pyridoxal phosphate biosynthetic process"/>
    <property type="evidence" value="ECO:0007669"/>
    <property type="project" value="TreeGrafter"/>
</dbReference>
<dbReference type="Proteomes" id="UP000001700">
    <property type="component" value="Chromosome"/>
</dbReference>
<dbReference type="KEGG" id="rip:RIEPE_0374"/>
<dbReference type="PANTHER" id="PTHR30004">
    <property type="entry name" value="4-HYDROXYTHREONINE-4-PHOSPHATE DEHYDROGENASE"/>
    <property type="match status" value="1"/>
</dbReference>
<dbReference type="NCBIfam" id="TIGR00557">
    <property type="entry name" value="pdxA"/>
    <property type="match status" value="1"/>
</dbReference>
<dbReference type="EMBL" id="CP001085">
    <property type="protein sequence ID" value="ADD79668.1"/>
    <property type="molecule type" value="Genomic_DNA"/>
</dbReference>
<evidence type="ECO:0000256" key="2">
    <source>
        <dbReference type="ARBA" id="ARBA00023002"/>
    </source>
</evidence>
<dbReference type="STRING" id="515618.RIEPE_0374"/>
<keyword evidence="2 4" id="KW-0560">Oxidoreductase</keyword>
<dbReference type="eggNOG" id="COG1995">
    <property type="taxonomic scope" value="Bacteria"/>
</dbReference>
<protein>
    <submittedName>
        <fullName evidence="4">4-hydroxythreonine-4-phosphate dehydrogenase</fullName>
        <ecNumber evidence="4">1.1.1.262</ecNumber>
    </submittedName>
</protein>
<evidence type="ECO:0000313" key="5">
    <source>
        <dbReference type="Proteomes" id="UP000001700"/>
    </source>
</evidence>
<dbReference type="GO" id="GO:0050570">
    <property type="term" value="F:4-hydroxythreonine-4-phosphate dehydrogenase activity"/>
    <property type="evidence" value="ECO:0007669"/>
    <property type="project" value="UniProtKB-EC"/>
</dbReference>
<dbReference type="Pfam" id="PF04166">
    <property type="entry name" value="PdxA"/>
    <property type="match status" value="1"/>
</dbReference>
<proteinExistence type="predicted"/>
<dbReference type="HOGENOM" id="CLU_040168_1_0_6"/>
<keyword evidence="5" id="KW-1185">Reference proteome</keyword>
<organism evidence="4 5">
    <name type="scientific">Riesia pediculicola (strain USDA)</name>
    <dbReference type="NCBI Taxonomy" id="515618"/>
    <lineage>
        <taxon>Bacteria</taxon>
        <taxon>Pseudomonadati</taxon>
        <taxon>Pseudomonadota</taxon>
        <taxon>Gammaproteobacteria</taxon>
        <taxon>Enterobacterales</taxon>
        <taxon>Enterobacteriaceae</taxon>
        <taxon>Candidatus Riesia</taxon>
    </lineage>
</organism>
<dbReference type="PANTHER" id="PTHR30004:SF5">
    <property type="entry name" value="4-HYDROXYTHREONINE-4-PHOSPHATE DEHYDROGENASE"/>
    <property type="match status" value="1"/>
</dbReference>
<accession>D4G8G2</accession>
<dbReference type="InterPro" id="IPR005255">
    <property type="entry name" value="PdxA_fam"/>
</dbReference>
<name>D4G8G2_RIEPU</name>
<keyword evidence="3" id="KW-0520">NAD</keyword>
<keyword evidence="1" id="KW-0479">Metal-binding</keyword>
<dbReference type="GO" id="GO:0008615">
    <property type="term" value="P:pyridoxine biosynthetic process"/>
    <property type="evidence" value="ECO:0007669"/>
    <property type="project" value="TreeGrafter"/>
</dbReference>
<evidence type="ECO:0000256" key="3">
    <source>
        <dbReference type="ARBA" id="ARBA00023027"/>
    </source>
</evidence>
<reference evidence="4" key="1">
    <citation type="submission" date="2008-05" db="EMBL/GenBank/DDBJ databases">
        <title>Genome sequence of Riesia pediculicola USDA.</title>
        <authorList>
            <person name="Kirkness E.F."/>
        </authorList>
    </citation>
    <scope>NUCLEOTIDE SEQUENCE [LARGE SCALE GENOMIC DNA]</scope>
    <source>
        <strain evidence="4">USDA</strain>
    </source>
</reference>
<dbReference type="AlphaFoldDB" id="D4G8G2"/>